<evidence type="ECO:0000313" key="4">
    <source>
        <dbReference type="Proteomes" id="UP000662818"/>
    </source>
</evidence>
<dbReference type="PANTHER" id="PTHR33121:SF70">
    <property type="entry name" value="SIGNALING PROTEIN YKOW"/>
    <property type="match status" value="1"/>
</dbReference>
<accession>A0ABX7PRS9</accession>
<feature type="region of interest" description="Disordered" evidence="1">
    <location>
        <begin position="1"/>
        <end position="37"/>
    </location>
</feature>
<dbReference type="CDD" id="cd01949">
    <property type="entry name" value="GGDEF"/>
    <property type="match status" value="1"/>
</dbReference>
<organism evidence="3 4">
    <name type="scientific">Nocardioides aromaticivorans</name>
    <dbReference type="NCBI Taxonomy" id="200618"/>
    <lineage>
        <taxon>Bacteria</taxon>
        <taxon>Bacillati</taxon>
        <taxon>Actinomycetota</taxon>
        <taxon>Actinomycetes</taxon>
        <taxon>Propionibacteriales</taxon>
        <taxon>Nocardioidaceae</taxon>
        <taxon>Nocardioides</taxon>
    </lineage>
</organism>
<reference evidence="3 4" key="1">
    <citation type="submission" date="2017-06" db="EMBL/GenBank/DDBJ databases">
        <title>Complete Genome Sequence of the Soil Carbazole-Degrading Bacterium Nocardioides aromaticivorans IC177.</title>
        <authorList>
            <person name="Vejarano F."/>
            <person name="Suzuki-Minakuchi C."/>
            <person name="Ohtsubo Y."/>
            <person name="Tsuda M."/>
            <person name="Okada K."/>
            <person name="Nojiri H."/>
        </authorList>
    </citation>
    <scope>NUCLEOTIDE SEQUENCE [LARGE SCALE GENOMIC DNA]</scope>
    <source>
        <strain evidence="3 4">IC177</strain>
    </source>
</reference>
<proteinExistence type="predicted"/>
<dbReference type="Proteomes" id="UP000662818">
    <property type="component" value="Chromosome"/>
</dbReference>
<dbReference type="InterPro" id="IPR043128">
    <property type="entry name" value="Rev_trsase/Diguanyl_cyclase"/>
</dbReference>
<sequence>MRRGPGLLLRRGRSPRRRREPDQPPGPECSPIDRRSRRKNVTEAVLYDAETGLPGRPLLIDRLRMALRGAERTGHEVGLVLVDIEAVEDPEGPVDAADLAGVLKEVGERLSSCVRGVDSVGRLGPTTFALVLQGEVGEEGLRVLAHRVLFELSPPVVIRLRQFFVLARLGGTIARPRVDDPGTMLQRTRQALATAQEPDGELFVLHLP</sequence>
<dbReference type="PANTHER" id="PTHR33121">
    <property type="entry name" value="CYCLIC DI-GMP PHOSPHODIESTERASE PDEF"/>
    <property type="match status" value="1"/>
</dbReference>
<evidence type="ECO:0000313" key="3">
    <source>
        <dbReference type="EMBL" id="QSR28713.1"/>
    </source>
</evidence>
<protein>
    <recommendedName>
        <fullName evidence="2">GGDEF domain-containing protein</fullName>
    </recommendedName>
</protein>
<dbReference type="EMBL" id="CP022295">
    <property type="protein sequence ID" value="QSR28713.1"/>
    <property type="molecule type" value="Genomic_DNA"/>
</dbReference>
<dbReference type="InterPro" id="IPR000160">
    <property type="entry name" value="GGDEF_dom"/>
</dbReference>
<feature type="domain" description="GGDEF" evidence="2">
    <location>
        <begin position="75"/>
        <end position="208"/>
    </location>
</feature>
<dbReference type="Pfam" id="PF00990">
    <property type="entry name" value="GGDEF"/>
    <property type="match status" value="1"/>
</dbReference>
<dbReference type="InterPro" id="IPR050706">
    <property type="entry name" value="Cyclic-di-GMP_PDE-like"/>
</dbReference>
<dbReference type="SMART" id="SM00267">
    <property type="entry name" value="GGDEF"/>
    <property type="match status" value="1"/>
</dbReference>
<evidence type="ECO:0000256" key="1">
    <source>
        <dbReference type="SAM" id="MobiDB-lite"/>
    </source>
</evidence>
<dbReference type="SUPFAM" id="SSF55073">
    <property type="entry name" value="Nucleotide cyclase"/>
    <property type="match status" value="1"/>
</dbReference>
<name>A0ABX7PRS9_9ACTN</name>
<dbReference type="PROSITE" id="PS50887">
    <property type="entry name" value="GGDEF"/>
    <property type="match status" value="1"/>
</dbReference>
<keyword evidence="4" id="KW-1185">Reference proteome</keyword>
<dbReference type="Gene3D" id="3.30.70.270">
    <property type="match status" value="1"/>
</dbReference>
<dbReference type="InterPro" id="IPR029787">
    <property type="entry name" value="Nucleotide_cyclase"/>
</dbReference>
<evidence type="ECO:0000259" key="2">
    <source>
        <dbReference type="PROSITE" id="PS50887"/>
    </source>
</evidence>
<gene>
    <name evidence="3" type="ORF">CFH99_24125</name>
</gene>